<sequence length="79" mass="8522">MKDVTMTRLFLRLAACAALVASSALSGCAAPDPSRALISKQAAPEYKNGVRVERPKSGKAKENITIADSEEFRRQATKK</sequence>
<evidence type="ECO:0000313" key="4">
    <source>
        <dbReference type="Proteomes" id="UP000241421"/>
    </source>
</evidence>
<evidence type="ECO:0000256" key="2">
    <source>
        <dbReference type="SAM" id="SignalP"/>
    </source>
</evidence>
<dbReference type="RefSeq" id="WP_106758329.1">
    <property type="nucleotide sequence ID" value="NZ_PXWF02000242.1"/>
</dbReference>
<keyword evidence="2" id="KW-0732">Signal</keyword>
<comment type="caution">
    <text evidence="3">The sequence shown here is derived from an EMBL/GenBank/DDBJ whole genome shotgun (WGS) entry which is preliminary data.</text>
</comment>
<gene>
    <name evidence="3" type="ORF">C7C56_015765</name>
</gene>
<protein>
    <submittedName>
        <fullName evidence="3">Uncharacterized protein</fullName>
    </submittedName>
</protein>
<dbReference type="EMBL" id="PXWF02000242">
    <property type="protein sequence ID" value="PWF46695.1"/>
    <property type="molecule type" value="Genomic_DNA"/>
</dbReference>
<accession>A0A2U2HIS3</accession>
<feature type="compositionally biased region" description="Basic and acidic residues" evidence="1">
    <location>
        <begin position="70"/>
        <end position="79"/>
    </location>
</feature>
<feature type="chain" id="PRO_5015563172" evidence="2">
    <location>
        <begin position="27"/>
        <end position="79"/>
    </location>
</feature>
<name>A0A2U2HIS3_9BURK</name>
<keyword evidence="4" id="KW-1185">Reference proteome</keyword>
<proteinExistence type="predicted"/>
<dbReference type="Proteomes" id="UP000241421">
    <property type="component" value="Unassembled WGS sequence"/>
</dbReference>
<dbReference type="AlphaFoldDB" id="A0A2U2HIS3"/>
<feature type="region of interest" description="Disordered" evidence="1">
    <location>
        <begin position="55"/>
        <end position="79"/>
    </location>
</feature>
<evidence type="ECO:0000256" key="1">
    <source>
        <dbReference type="SAM" id="MobiDB-lite"/>
    </source>
</evidence>
<dbReference type="PROSITE" id="PS51257">
    <property type="entry name" value="PROKAR_LIPOPROTEIN"/>
    <property type="match status" value="1"/>
</dbReference>
<organism evidence="3 4">
    <name type="scientific">Massilia glaciei</name>
    <dbReference type="NCBI Taxonomy" id="1524097"/>
    <lineage>
        <taxon>Bacteria</taxon>
        <taxon>Pseudomonadati</taxon>
        <taxon>Pseudomonadota</taxon>
        <taxon>Betaproteobacteria</taxon>
        <taxon>Burkholderiales</taxon>
        <taxon>Oxalobacteraceae</taxon>
        <taxon>Telluria group</taxon>
        <taxon>Massilia</taxon>
    </lineage>
</organism>
<reference evidence="3 4" key="1">
    <citation type="submission" date="2018-04" db="EMBL/GenBank/DDBJ databases">
        <title>Massilia violaceinigra sp. nov., a novel purple-pigmented bacterium isolated from Tianshan glacier, Xinjiang, China.</title>
        <authorList>
            <person name="Wang H."/>
        </authorList>
    </citation>
    <scope>NUCLEOTIDE SEQUENCE [LARGE SCALE GENOMIC DNA]</scope>
    <source>
        <strain evidence="3 4">B448-2</strain>
    </source>
</reference>
<feature type="signal peptide" evidence="2">
    <location>
        <begin position="1"/>
        <end position="26"/>
    </location>
</feature>
<evidence type="ECO:0000313" key="3">
    <source>
        <dbReference type="EMBL" id="PWF46695.1"/>
    </source>
</evidence>